<feature type="domain" description="DNA topoisomerase I catalytic core eukaryotic-type" evidence="7">
    <location>
        <begin position="97"/>
        <end position="309"/>
    </location>
</feature>
<dbReference type="InterPro" id="IPR011010">
    <property type="entry name" value="DNA_brk_join_enz"/>
</dbReference>
<protein>
    <recommendedName>
        <fullName evidence="3">DNA topoisomerase</fullName>
        <ecNumber evidence="3">5.6.2.1</ecNumber>
    </recommendedName>
</protein>
<evidence type="ECO:0000256" key="6">
    <source>
        <dbReference type="ARBA" id="ARBA00023235"/>
    </source>
</evidence>
<dbReference type="Gene3D" id="3.30.66.10">
    <property type="entry name" value="DNA topoisomerase I domain"/>
    <property type="match status" value="1"/>
</dbReference>
<dbReference type="Gene3D" id="1.10.132.120">
    <property type="match status" value="1"/>
</dbReference>
<proteinExistence type="inferred from homology"/>
<accession>A0A4P7HQB3</accession>
<comment type="catalytic activity">
    <reaction evidence="1">
        <text>ATP-independent breakage of single-stranded DNA, followed by passage and rejoining.</text>
        <dbReference type="EC" id="5.6.2.1"/>
    </reaction>
</comment>
<dbReference type="GO" id="GO:0003677">
    <property type="term" value="F:DNA binding"/>
    <property type="evidence" value="ECO:0007669"/>
    <property type="project" value="UniProtKB-KW"/>
</dbReference>
<evidence type="ECO:0000313" key="9">
    <source>
        <dbReference type="EMBL" id="QBX35963.1"/>
    </source>
</evidence>
<dbReference type="EC" id="5.6.2.1" evidence="3"/>
<evidence type="ECO:0000256" key="4">
    <source>
        <dbReference type="ARBA" id="ARBA00023029"/>
    </source>
</evidence>
<evidence type="ECO:0000256" key="2">
    <source>
        <dbReference type="ARBA" id="ARBA00006645"/>
    </source>
</evidence>
<dbReference type="InterPro" id="IPR035447">
    <property type="entry name" value="DNA_topo_I_N_sf"/>
</dbReference>
<dbReference type="InterPro" id="IPR013500">
    <property type="entry name" value="TopoI_cat_euk"/>
</dbReference>
<dbReference type="EMBL" id="CP038439">
    <property type="protein sequence ID" value="QBX35963.1"/>
    <property type="molecule type" value="Genomic_DNA"/>
</dbReference>
<keyword evidence="5" id="KW-0238">DNA-binding</keyword>
<dbReference type="PROSITE" id="PS52038">
    <property type="entry name" value="TOPO_IB_2"/>
    <property type="match status" value="1"/>
</dbReference>
<dbReference type="GO" id="GO:0006265">
    <property type="term" value="P:DNA topological change"/>
    <property type="evidence" value="ECO:0007669"/>
    <property type="project" value="InterPro"/>
</dbReference>
<dbReference type="InterPro" id="IPR001631">
    <property type="entry name" value="TopoI"/>
</dbReference>
<dbReference type="Pfam" id="PF21338">
    <property type="entry name" value="Top1B_N_bact"/>
    <property type="match status" value="1"/>
</dbReference>
<reference evidence="10" key="1">
    <citation type="submission" date="2019-03" db="EMBL/GenBank/DDBJ databases">
        <authorList>
            <person name="Li J."/>
        </authorList>
    </citation>
    <scope>NUCLEOTIDE SEQUENCE [LARGE SCALE GENOMIC DNA]</scope>
    <source>
        <strain evidence="10">2251</strain>
    </source>
</reference>
<evidence type="ECO:0000259" key="7">
    <source>
        <dbReference type="Pfam" id="PF01028"/>
    </source>
</evidence>
<dbReference type="PRINTS" id="PR00416">
    <property type="entry name" value="EUTPISMRASEI"/>
</dbReference>
<dbReference type="InterPro" id="IPR014711">
    <property type="entry name" value="TopoI_cat_a-hlx-sub_euk"/>
</dbReference>
<gene>
    <name evidence="9" type="ORF">E4191_15705</name>
</gene>
<name>A0A4P7HQB3_9RHOB</name>
<dbReference type="AlphaFoldDB" id="A0A4P7HQB3"/>
<dbReference type="Gene3D" id="3.90.15.10">
    <property type="entry name" value="Topoisomerase I, Chain A, domain 3"/>
    <property type="match status" value="1"/>
</dbReference>
<dbReference type="SUPFAM" id="SSF56349">
    <property type="entry name" value="DNA breaking-rejoining enzymes"/>
    <property type="match status" value="1"/>
</dbReference>
<dbReference type="SUPFAM" id="SSF55869">
    <property type="entry name" value="DNA topoisomerase I domain"/>
    <property type="match status" value="1"/>
</dbReference>
<keyword evidence="4" id="KW-0799">Topoisomerase</keyword>
<evidence type="ECO:0000313" key="10">
    <source>
        <dbReference type="Proteomes" id="UP000296374"/>
    </source>
</evidence>
<comment type="similarity">
    <text evidence="2">Belongs to the type IB topoisomerase family.</text>
</comment>
<organism evidence="9 10">
    <name type="scientific">Paracoccus liaowanqingii</name>
    <dbReference type="NCBI Taxonomy" id="2560053"/>
    <lineage>
        <taxon>Bacteria</taxon>
        <taxon>Pseudomonadati</taxon>
        <taxon>Pseudomonadota</taxon>
        <taxon>Alphaproteobacteria</taxon>
        <taxon>Rhodobacterales</taxon>
        <taxon>Paracoccaceae</taxon>
        <taxon>Paracoccus</taxon>
    </lineage>
</organism>
<sequence>MPKDAIIDPEDAAISAGLVYVNDDMPGIRRVRAGKGFSYRDAQGRTITDPATRKRLAALAVPPAYTDVWICPDPQGHILATGRDAKGRKQYRYHPGFREIRDGTKYDRMLDFAQVLPGLRARVDADMARRGLPPEKVLATIVFLLENTMIRVGNAIYARQNKSHGLTTLRARHVSLEGNQVRFRFKGKSGKDWDLGLRDRRVARIIRAVQEIPGQHLFQYVDEDGTRHQVNSGDVNAYLRDITGRHVTAKDFRTWTGTVLAALALSEYEKADSEAAAKRNVRDAIETVAAKLGNTPTICRKCYVHPQIIDGYLAHDLKLDLQDEIAQTLTHDDLRPEEKQVLTFLKRRLKP</sequence>
<evidence type="ECO:0000256" key="1">
    <source>
        <dbReference type="ARBA" id="ARBA00000213"/>
    </source>
</evidence>
<dbReference type="InterPro" id="IPR049331">
    <property type="entry name" value="Top1B_N_bact"/>
</dbReference>
<dbReference type="Proteomes" id="UP000296374">
    <property type="component" value="Chromosome"/>
</dbReference>
<dbReference type="Pfam" id="PF01028">
    <property type="entry name" value="Topoisom_I"/>
    <property type="match status" value="1"/>
</dbReference>
<feature type="domain" description="DNA topoisomerase IB N-terminal" evidence="8">
    <location>
        <begin position="36"/>
        <end position="84"/>
    </location>
</feature>
<dbReference type="RefSeq" id="WP_135314227.1">
    <property type="nucleotide sequence ID" value="NZ_CP038439.1"/>
</dbReference>
<evidence type="ECO:0000259" key="8">
    <source>
        <dbReference type="Pfam" id="PF21338"/>
    </source>
</evidence>
<evidence type="ECO:0000256" key="5">
    <source>
        <dbReference type="ARBA" id="ARBA00023125"/>
    </source>
</evidence>
<dbReference type="KEGG" id="plia:E4191_15705"/>
<dbReference type="GO" id="GO:0003917">
    <property type="term" value="F:DNA topoisomerase type I (single strand cut, ATP-independent) activity"/>
    <property type="evidence" value="ECO:0007669"/>
    <property type="project" value="UniProtKB-EC"/>
</dbReference>
<keyword evidence="6 9" id="KW-0413">Isomerase</keyword>
<evidence type="ECO:0000256" key="3">
    <source>
        <dbReference type="ARBA" id="ARBA00012891"/>
    </source>
</evidence>